<feature type="region of interest" description="Disordered" evidence="2">
    <location>
        <begin position="1"/>
        <end position="28"/>
    </location>
</feature>
<protein>
    <submittedName>
        <fullName evidence="4">Uncharacterized protein</fullName>
    </submittedName>
</protein>
<reference evidence="4" key="1">
    <citation type="submission" date="2021-02" db="EMBL/GenBank/DDBJ databases">
        <authorList>
            <person name="Nowell W R."/>
        </authorList>
    </citation>
    <scope>NUCLEOTIDE SEQUENCE</scope>
    <source>
        <strain evidence="4">Ploen Becks lab</strain>
    </source>
</reference>
<keyword evidence="5" id="KW-1185">Reference proteome</keyword>
<keyword evidence="3" id="KW-0812">Transmembrane</keyword>
<dbReference type="Proteomes" id="UP000663879">
    <property type="component" value="Unassembled WGS sequence"/>
</dbReference>
<keyword evidence="1" id="KW-0175">Coiled coil</keyword>
<proteinExistence type="predicted"/>
<evidence type="ECO:0000313" key="4">
    <source>
        <dbReference type="EMBL" id="CAF0736009.1"/>
    </source>
</evidence>
<organism evidence="4 5">
    <name type="scientific">Brachionus calyciflorus</name>
    <dbReference type="NCBI Taxonomy" id="104777"/>
    <lineage>
        <taxon>Eukaryota</taxon>
        <taxon>Metazoa</taxon>
        <taxon>Spiralia</taxon>
        <taxon>Gnathifera</taxon>
        <taxon>Rotifera</taxon>
        <taxon>Eurotatoria</taxon>
        <taxon>Monogononta</taxon>
        <taxon>Pseudotrocha</taxon>
        <taxon>Ploima</taxon>
        <taxon>Brachionidae</taxon>
        <taxon>Brachionus</taxon>
    </lineage>
</organism>
<feature type="region of interest" description="Disordered" evidence="2">
    <location>
        <begin position="353"/>
        <end position="391"/>
    </location>
</feature>
<name>A0A813N8M5_9BILA</name>
<evidence type="ECO:0000256" key="2">
    <source>
        <dbReference type="SAM" id="MobiDB-lite"/>
    </source>
</evidence>
<sequence length="1007" mass="118987">MSLNEKCPEKTRGTKNKNEMKLKKDGTPDRRYNCNKNIKVFENSENENFKLIKAVNNITHEASSNWDEDLNQFIFEINPEKNINVQQGFHDKKKFEKKDKNIQSTKTVHFEDKKQHDSFNDFEDILYVESKDFDKFKKRQNKKESIQSEIKKNNEGSFDWDEDLNQSIFEINPEKNINVQQGFHDKNLSNEDCNTRFSNESLCQDIDILYARILPEIIKKIETEFEGKIKNSIERTFYDSFDVLCSKIFEKINFLNAALENLEKNQESQNKILKQILNQNYDTIEKFESDAIEVLMIEMNKNTRTNSLSEDLIDFKSEVKKDFFEKKSLRFFLNRNQTQKILDCYNFNSIDPNSEIKNKQRPKQPESILKTPRINDQALNESGDETQEATGKKIDFNESVIGISDDESKNFHVFKNIKENYKVFKPRFLKKNGDDMITMLNEVLNKTEKLKLFPVFSNTLKEFGFIVNKMNPKEKHRFIFPLKKSGFSRNEAKSIGFNISNYMWKNCENDFDQNKGGRKKVNEDLIFEIEIHMKKLSNIASNRYLKKSQSNVYYSTVSLLEAYNSFKYKKRISWGAFNKYKSEKFKRPFRFTDLCEYCEYNKIQKKNLFKKGRQIGFEGENNTSDIKKFIENTPIQNQIKYTCVELIINIESIDYHLNIAQRQRIVYNNSKKNLPMNTILIEIDWKQKITIALIGMGPRQVSYEYRKQKQRALIGFGVYFLENNEVKCLNIDLISSDISQKARDVIQAFRFVRERDIFKNVEQKNYIVWTDAGTHFRCAVFLHYLFNELSLDDENVTRTGYLTQDGIIKIVSDVIPCSRVTQYIQDPIQDKTLVRQRHETFLASDSQIQYFNIDYLANKVKEPQLSHNALLIDGKDLLPSFQEVMNHEMTAGTWYTHMSDTSNIRSKLIDVKIAIENTIYSWLNYGMYFGIAIVLILFLFFIIYMLITIIKCKSFKKKKSLRNFNSKHRRLRKDFELKPLKARPVDNMFDEIFGSNMILYSVKKDNI</sequence>
<keyword evidence="3" id="KW-1133">Transmembrane helix</keyword>
<feature type="transmembrane region" description="Helical" evidence="3">
    <location>
        <begin position="925"/>
        <end position="950"/>
    </location>
</feature>
<comment type="caution">
    <text evidence="4">The sequence shown here is derived from an EMBL/GenBank/DDBJ whole genome shotgun (WGS) entry which is preliminary data.</text>
</comment>
<evidence type="ECO:0000256" key="1">
    <source>
        <dbReference type="SAM" id="Coils"/>
    </source>
</evidence>
<keyword evidence="3" id="KW-0472">Membrane</keyword>
<gene>
    <name evidence="4" type="ORF">OXX778_LOCUS3128</name>
</gene>
<dbReference type="AlphaFoldDB" id="A0A813N8M5"/>
<dbReference type="EMBL" id="CAJNOC010000266">
    <property type="protein sequence ID" value="CAF0736009.1"/>
    <property type="molecule type" value="Genomic_DNA"/>
</dbReference>
<feature type="coiled-coil region" evidence="1">
    <location>
        <begin position="245"/>
        <end position="279"/>
    </location>
</feature>
<evidence type="ECO:0000256" key="3">
    <source>
        <dbReference type="SAM" id="Phobius"/>
    </source>
</evidence>
<evidence type="ECO:0000313" key="5">
    <source>
        <dbReference type="Proteomes" id="UP000663879"/>
    </source>
</evidence>
<accession>A0A813N8M5</accession>